<feature type="compositionally biased region" description="Gly residues" evidence="1">
    <location>
        <begin position="1"/>
        <end position="15"/>
    </location>
</feature>
<keyword evidence="2" id="KW-0812">Transmembrane</keyword>
<evidence type="ECO:0000313" key="3">
    <source>
        <dbReference type="EMBL" id="XDQ63636.1"/>
    </source>
</evidence>
<feature type="transmembrane region" description="Helical" evidence="2">
    <location>
        <begin position="200"/>
        <end position="221"/>
    </location>
</feature>
<organism evidence="3">
    <name type="scientific">Streptomyces sp. R35</name>
    <dbReference type="NCBI Taxonomy" id="3238630"/>
    <lineage>
        <taxon>Bacteria</taxon>
        <taxon>Bacillati</taxon>
        <taxon>Actinomycetota</taxon>
        <taxon>Actinomycetes</taxon>
        <taxon>Kitasatosporales</taxon>
        <taxon>Streptomycetaceae</taxon>
        <taxon>Streptomyces</taxon>
    </lineage>
</organism>
<accession>A0AB39SBM5</accession>
<protein>
    <submittedName>
        <fullName evidence="3">PH domain-containing protein</fullName>
    </submittedName>
</protein>
<feature type="transmembrane region" description="Helical" evidence="2">
    <location>
        <begin position="68"/>
        <end position="85"/>
    </location>
</feature>
<feature type="transmembrane region" description="Helical" evidence="2">
    <location>
        <begin position="227"/>
        <end position="248"/>
    </location>
</feature>
<feature type="transmembrane region" description="Helical" evidence="2">
    <location>
        <begin position="37"/>
        <end position="56"/>
    </location>
</feature>
<keyword evidence="2" id="KW-0472">Membrane</keyword>
<keyword evidence="2" id="KW-1133">Transmembrane helix</keyword>
<evidence type="ECO:0000256" key="2">
    <source>
        <dbReference type="SAM" id="Phobius"/>
    </source>
</evidence>
<gene>
    <name evidence="3" type="ORF">AB5J50_23950</name>
</gene>
<reference evidence="3" key="1">
    <citation type="submission" date="2024-07" db="EMBL/GenBank/DDBJ databases">
        <authorList>
            <person name="Yu S.T."/>
        </authorList>
    </citation>
    <scope>NUCLEOTIDE SEQUENCE</scope>
    <source>
        <strain evidence="3">R35</strain>
    </source>
</reference>
<evidence type="ECO:0000256" key="1">
    <source>
        <dbReference type="SAM" id="MobiDB-lite"/>
    </source>
</evidence>
<dbReference type="RefSeq" id="WP_369260423.1">
    <property type="nucleotide sequence ID" value="NZ_CP163440.1"/>
</dbReference>
<dbReference type="AlphaFoldDB" id="A0AB39SBM5"/>
<sequence>MSEYGAGSGDAAGGESGDEAWDEAGHGIEREYRRRWLPGRVLALWAFLALNCLFQLTRSTTGPAAEWGRPILAVTVVLAFGRLALFMTRGCTLVTGDGIRVRGAVVERRRAWHDIYDIRVEPIPRKSSFAPQWITFLYDTEGRRFLLPHVNDWQLADPHAEMTDLRYAATRQRDMTWERRPAVEALIRRRAGHRTAWQRAFNGGLIVWLCMFVLWVVLLVTQDEQPALLLLAWIPLASFALLAALLNWRWESQVPRSLREP</sequence>
<name>A0AB39SBM5_9ACTN</name>
<proteinExistence type="predicted"/>
<dbReference type="EMBL" id="CP163440">
    <property type="protein sequence ID" value="XDQ63636.1"/>
    <property type="molecule type" value="Genomic_DNA"/>
</dbReference>
<feature type="region of interest" description="Disordered" evidence="1">
    <location>
        <begin position="1"/>
        <end position="21"/>
    </location>
</feature>